<organism evidence="1 2">
    <name type="scientific">Aspergillus kawachii</name>
    <name type="common">White koji mold</name>
    <name type="synonym">Aspergillus awamori var. kawachi</name>
    <dbReference type="NCBI Taxonomy" id="1069201"/>
    <lineage>
        <taxon>Eukaryota</taxon>
        <taxon>Fungi</taxon>
        <taxon>Dikarya</taxon>
        <taxon>Ascomycota</taxon>
        <taxon>Pezizomycotina</taxon>
        <taxon>Eurotiomycetes</taxon>
        <taxon>Eurotiomycetidae</taxon>
        <taxon>Eurotiales</taxon>
        <taxon>Aspergillaceae</taxon>
        <taxon>Aspergillus</taxon>
        <taxon>Aspergillus subgen. Circumdati</taxon>
    </lineage>
</organism>
<dbReference type="AlphaFoldDB" id="A0A7R7ZW56"/>
<reference evidence="1" key="1">
    <citation type="submission" date="2021-01" db="EMBL/GenBank/DDBJ databases">
        <authorList>
            <consortium name="Aspergillus luchuensis mut. kawachii IFO 4304 genome sequencing consortium"/>
            <person name="Kazuki M."/>
            <person name="Futagami T."/>
        </authorList>
    </citation>
    <scope>NUCLEOTIDE SEQUENCE</scope>
    <source>
        <strain evidence="1">IFO 4308</strain>
    </source>
</reference>
<evidence type="ECO:0000313" key="2">
    <source>
        <dbReference type="Proteomes" id="UP000661280"/>
    </source>
</evidence>
<reference evidence="1" key="2">
    <citation type="submission" date="2021-02" db="EMBL/GenBank/DDBJ databases">
        <title>Aspergillus luchuensis mut. kawachii IFO 4304 genome sequence.</title>
        <authorList>
            <person name="Mori K."/>
            <person name="Kadooka C."/>
            <person name="Goto M."/>
            <person name="Futagami T."/>
        </authorList>
    </citation>
    <scope>NUCLEOTIDE SEQUENCE</scope>
    <source>
        <strain evidence="1">IFO 4308</strain>
    </source>
</reference>
<gene>
    <name evidence="1" type="ORF">AKAW2_30059S</name>
</gene>
<dbReference type="EMBL" id="AP024427">
    <property type="protein sequence ID" value="BCR96740.1"/>
    <property type="molecule type" value="Genomic_DNA"/>
</dbReference>
<name>A0A7R7ZW56_ASPKA</name>
<accession>A0A7R7ZW56</accession>
<dbReference type="KEGG" id="aluc:AKAW2_30059S"/>
<protein>
    <submittedName>
        <fullName evidence="1">Uncharacterized protein</fullName>
    </submittedName>
</protein>
<dbReference type="RefSeq" id="XP_041540506.1">
    <property type="nucleotide sequence ID" value="XM_041686530.1"/>
</dbReference>
<keyword evidence="2" id="KW-1185">Reference proteome</keyword>
<dbReference type="GeneID" id="64958065"/>
<proteinExistence type="predicted"/>
<dbReference type="Proteomes" id="UP000661280">
    <property type="component" value="Chromosome 3"/>
</dbReference>
<sequence length="124" mass="13651">MKTVLLALPPQPTGKENQLQMWRSTQHASMVRSAITVAPRIMFRLVTGKAQLPFAVAIPAQREKSKSQPINLPRAIAVGSTISPYAVLRRHPMQQLDCANGQALHHTVQVVTIMPVVLRVILST</sequence>
<evidence type="ECO:0000313" key="1">
    <source>
        <dbReference type="EMBL" id="BCR96740.1"/>
    </source>
</evidence>